<dbReference type="EMBL" id="JAVDYF010000001">
    <property type="protein sequence ID" value="MDR7355241.1"/>
    <property type="molecule type" value="Genomic_DNA"/>
</dbReference>
<evidence type="ECO:0000313" key="2">
    <source>
        <dbReference type="Proteomes" id="UP001183619"/>
    </source>
</evidence>
<protein>
    <recommendedName>
        <fullName evidence="3">DUF3117 domain-containing protein</fullName>
    </recommendedName>
</protein>
<reference evidence="1 2" key="1">
    <citation type="submission" date="2023-07" db="EMBL/GenBank/DDBJ databases">
        <title>Sequencing the genomes of 1000 actinobacteria strains.</title>
        <authorList>
            <person name="Klenk H.-P."/>
        </authorList>
    </citation>
    <scope>NUCLEOTIDE SEQUENCE [LARGE SCALE GENOMIC DNA]</scope>
    <source>
        <strain evidence="1 2">DSM 44508</strain>
    </source>
</reference>
<dbReference type="Pfam" id="PF11314">
    <property type="entry name" value="DUF3117"/>
    <property type="match status" value="1"/>
</dbReference>
<dbReference type="RefSeq" id="WP_277104905.1">
    <property type="nucleotide sequence ID" value="NZ_CP047209.1"/>
</dbReference>
<proteinExistence type="predicted"/>
<comment type="caution">
    <text evidence="1">The sequence shown here is derived from an EMBL/GenBank/DDBJ whole genome shotgun (WGS) entry which is preliminary data.</text>
</comment>
<gene>
    <name evidence="1" type="ORF">J2S37_001779</name>
</gene>
<evidence type="ECO:0008006" key="3">
    <source>
        <dbReference type="Google" id="ProtNLM"/>
    </source>
</evidence>
<keyword evidence="2" id="KW-1185">Reference proteome</keyword>
<sequence length="55" mass="6035">MAAMKPRTGNGPMEAVKESRKIVMRIPTDGGGRLVIELNRDEAAELAELLRQVSQ</sequence>
<name>A0ABU2BAC6_9CORY</name>
<organism evidence="1 2">
    <name type="scientific">Corynebacterium felinum</name>
    <dbReference type="NCBI Taxonomy" id="131318"/>
    <lineage>
        <taxon>Bacteria</taxon>
        <taxon>Bacillati</taxon>
        <taxon>Actinomycetota</taxon>
        <taxon>Actinomycetes</taxon>
        <taxon>Mycobacteriales</taxon>
        <taxon>Corynebacteriaceae</taxon>
        <taxon>Corynebacterium</taxon>
    </lineage>
</organism>
<dbReference type="InterPro" id="IPR021465">
    <property type="entry name" value="DUF3117"/>
</dbReference>
<evidence type="ECO:0000313" key="1">
    <source>
        <dbReference type="EMBL" id="MDR7355241.1"/>
    </source>
</evidence>
<dbReference type="Proteomes" id="UP001183619">
    <property type="component" value="Unassembled WGS sequence"/>
</dbReference>
<accession>A0ABU2BAC6</accession>